<organism evidence="2 3">
    <name type="scientific">Haloferax mucosum ATCC BAA-1512</name>
    <dbReference type="NCBI Taxonomy" id="662479"/>
    <lineage>
        <taxon>Archaea</taxon>
        <taxon>Methanobacteriati</taxon>
        <taxon>Methanobacteriota</taxon>
        <taxon>Stenosarchaea group</taxon>
        <taxon>Halobacteria</taxon>
        <taxon>Halobacteriales</taxon>
        <taxon>Haloferacaceae</taxon>
        <taxon>Haloferax</taxon>
    </lineage>
</organism>
<evidence type="ECO:0000313" key="3">
    <source>
        <dbReference type="Proteomes" id="UP000011550"/>
    </source>
</evidence>
<dbReference type="PATRIC" id="fig|662479.7.peg.1961"/>
<sequence>MPTGTVSRDGAGSRTYPPDDSGRSSGTTAASPPPENRVSSTPDETALQRENDALRRANAQLKAELAAADEDRQEIIDRYEQLLAESRRRTHPQRGRHSASGSSNRRPSNRADGPIATVRAAVGRAVASVASSLGFR</sequence>
<gene>
    <name evidence="2" type="ORF">C440_09657</name>
</gene>
<evidence type="ECO:0000313" key="2">
    <source>
        <dbReference type="EMBL" id="ELZ95334.1"/>
    </source>
</evidence>
<dbReference type="EMBL" id="AOLN01000011">
    <property type="protein sequence ID" value="ELZ95334.1"/>
    <property type="molecule type" value="Genomic_DNA"/>
</dbReference>
<feature type="region of interest" description="Disordered" evidence="1">
    <location>
        <begin position="83"/>
        <end position="113"/>
    </location>
</feature>
<feature type="region of interest" description="Disordered" evidence="1">
    <location>
        <begin position="1"/>
        <end position="46"/>
    </location>
</feature>
<evidence type="ECO:0000256" key="1">
    <source>
        <dbReference type="SAM" id="MobiDB-lite"/>
    </source>
</evidence>
<comment type="caution">
    <text evidence="2">The sequence shown here is derived from an EMBL/GenBank/DDBJ whole genome shotgun (WGS) entry which is preliminary data.</text>
</comment>
<proteinExistence type="predicted"/>
<dbReference type="OrthoDB" id="293787at2157"/>
<dbReference type="AlphaFoldDB" id="M0IIQ8"/>
<protein>
    <submittedName>
        <fullName evidence="2">Uncharacterized protein</fullName>
    </submittedName>
</protein>
<reference evidence="2 3" key="1">
    <citation type="journal article" date="2014" name="PLoS Genet.">
        <title>Phylogenetically driven sequencing of extremely halophilic archaea reveals strategies for static and dynamic osmo-response.</title>
        <authorList>
            <person name="Becker E.A."/>
            <person name="Seitzer P.M."/>
            <person name="Tritt A."/>
            <person name="Larsen D."/>
            <person name="Krusor M."/>
            <person name="Yao A.I."/>
            <person name="Wu D."/>
            <person name="Madern D."/>
            <person name="Eisen J.A."/>
            <person name="Darling A.E."/>
            <person name="Facciotti M.T."/>
        </authorList>
    </citation>
    <scope>NUCLEOTIDE SEQUENCE [LARGE SCALE GENOMIC DNA]</scope>
    <source>
        <strain evidence="2 3">ATCC BAA-1512</strain>
    </source>
</reference>
<dbReference type="Proteomes" id="UP000011550">
    <property type="component" value="Unassembled WGS sequence"/>
</dbReference>
<feature type="compositionally biased region" description="Basic residues" evidence="1">
    <location>
        <begin position="88"/>
        <end position="97"/>
    </location>
</feature>
<name>M0IIQ8_9EURY</name>
<keyword evidence="3" id="KW-1185">Reference proteome</keyword>
<accession>M0IIQ8</accession>